<feature type="domain" description="Tail specific protease" evidence="1">
    <location>
        <begin position="232"/>
        <end position="433"/>
    </location>
</feature>
<dbReference type="EMBL" id="RQHK01000002">
    <property type="protein sequence ID" value="TGM81761.1"/>
    <property type="molecule type" value="Genomic_DNA"/>
</dbReference>
<reference evidence="3" key="1">
    <citation type="journal article" date="2019" name="PLoS Negl. Trop. Dis.">
        <title>Revisiting the worldwide diversity of Leptospira species in the environment.</title>
        <authorList>
            <person name="Vincent A.T."/>
            <person name="Schiettekatte O."/>
            <person name="Bourhy P."/>
            <person name="Veyrier F.J."/>
            <person name="Picardeau M."/>
        </authorList>
    </citation>
    <scope>NUCLEOTIDE SEQUENCE [LARGE SCALE GENOMIC DNA]</scope>
    <source>
        <strain evidence="3">201601298</strain>
    </source>
</reference>
<dbReference type="SUPFAM" id="SSF52096">
    <property type="entry name" value="ClpP/crotonase"/>
    <property type="match status" value="1"/>
</dbReference>
<dbReference type="InterPro" id="IPR005151">
    <property type="entry name" value="Tail-specific_protease"/>
</dbReference>
<evidence type="ECO:0000313" key="3">
    <source>
        <dbReference type="Proteomes" id="UP000297940"/>
    </source>
</evidence>
<accession>A0ABY2P2T7</accession>
<dbReference type="InterPro" id="IPR029045">
    <property type="entry name" value="ClpP/crotonase-like_dom_sf"/>
</dbReference>
<sequence length="510" mass="58661">MIFLNFQITLKKRMVPHSIKKRRAHSFHLFILIFVLLSCNQTQKKTIPKITRSTQKQTLKAESKFQYLYEGKFNLFQFLLIKEQVSVSHIEKKRIDASAGYGSAVMAAYSTIGIDFYPRKYYEKYKKDLTNITNGQILGSETDKYVLIKNDKQEEKSKTNINKNLRKELSIYFSELNLDHQEFETILNQIYNIKKETTVDAEVLEKFKEDLIAKSIQGYLEETDHLTRLTKSKELSFLEKKDVINALKEISYKIHRGNKNILVLKMKTIRYLDHNLTTATAAKKIISHSLENKNRKIAGIVLDLRDAKVSSLNVVQDFLSLFSSKPNLFTIIENQKDKQIGPSVGVKKIVNIPIAVLVNEKSIGASELIAGSLRENENAIIFGSKTYGKGTFQSLYSFEPYNGYVYEITIGKYILPSGYEIQGKGINPDVLLEISNPNTFKEYESDHWNTVKFQKNANENQTNPNSNITSVFKKNNVSNSFATEEQIDSKDLLLDRTLHFFEIYLDNITE</sequence>
<gene>
    <name evidence="2" type="ORF">EHR01_02915</name>
</gene>
<protein>
    <recommendedName>
        <fullName evidence="1">Tail specific protease domain-containing protein</fullName>
    </recommendedName>
</protein>
<name>A0ABY2P2T7_9LEPT</name>
<dbReference type="CDD" id="cd06567">
    <property type="entry name" value="Peptidase_S41"/>
    <property type="match status" value="1"/>
</dbReference>
<dbReference type="Gene3D" id="3.90.226.10">
    <property type="entry name" value="2-enoyl-CoA Hydratase, Chain A, domain 1"/>
    <property type="match status" value="1"/>
</dbReference>
<dbReference type="Pfam" id="PF03572">
    <property type="entry name" value="Peptidase_S41"/>
    <property type="match status" value="1"/>
</dbReference>
<dbReference type="PANTHER" id="PTHR32060">
    <property type="entry name" value="TAIL-SPECIFIC PROTEASE"/>
    <property type="match status" value="1"/>
</dbReference>
<evidence type="ECO:0000313" key="2">
    <source>
        <dbReference type="EMBL" id="TGM81761.1"/>
    </source>
</evidence>
<organism evidence="2 3">
    <name type="scientific">Leptospira mtsangambouensis</name>
    <dbReference type="NCBI Taxonomy" id="2484912"/>
    <lineage>
        <taxon>Bacteria</taxon>
        <taxon>Pseudomonadati</taxon>
        <taxon>Spirochaetota</taxon>
        <taxon>Spirochaetia</taxon>
        <taxon>Leptospirales</taxon>
        <taxon>Leptospiraceae</taxon>
        <taxon>Leptospira</taxon>
    </lineage>
</organism>
<evidence type="ECO:0000259" key="1">
    <source>
        <dbReference type="SMART" id="SM00245"/>
    </source>
</evidence>
<comment type="caution">
    <text evidence="2">The sequence shown here is derived from an EMBL/GenBank/DDBJ whole genome shotgun (WGS) entry which is preliminary data.</text>
</comment>
<dbReference type="Proteomes" id="UP000297940">
    <property type="component" value="Unassembled WGS sequence"/>
</dbReference>
<keyword evidence="3" id="KW-1185">Reference proteome</keyword>
<dbReference type="PANTHER" id="PTHR32060:SF30">
    <property type="entry name" value="CARBOXY-TERMINAL PROCESSING PROTEASE CTPA"/>
    <property type="match status" value="1"/>
</dbReference>
<dbReference type="SMART" id="SM00245">
    <property type="entry name" value="TSPc"/>
    <property type="match status" value="1"/>
</dbReference>
<proteinExistence type="predicted"/>